<evidence type="ECO:0000256" key="2">
    <source>
        <dbReference type="SAM" id="Phobius"/>
    </source>
</evidence>
<reference evidence="3" key="1">
    <citation type="submission" date="2023-02" db="EMBL/GenBank/DDBJ databases">
        <title>Georgenia sp.10Sc9-8, isolated from a soil sample collected from the Taklamakan desert.</title>
        <authorList>
            <person name="Liu S."/>
        </authorList>
    </citation>
    <scope>NUCLEOTIDE SEQUENCE</scope>
    <source>
        <strain evidence="3">10Sc9-8</strain>
    </source>
</reference>
<proteinExistence type="predicted"/>
<feature type="compositionally biased region" description="Basic and acidic residues" evidence="1">
    <location>
        <begin position="11"/>
        <end position="25"/>
    </location>
</feature>
<feature type="region of interest" description="Disordered" evidence="1">
    <location>
        <begin position="1"/>
        <end position="48"/>
    </location>
</feature>
<feature type="transmembrane region" description="Helical" evidence="2">
    <location>
        <begin position="58"/>
        <end position="80"/>
    </location>
</feature>
<keyword evidence="2" id="KW-1133">Transmembrane helix</keyword>
<evidence type="ECO:0000313" key="4">
    <source>
        <dbReference type="Proteomes" id="UP001165561"/>
    </source>
</evidence>
<comment type="caution">
    <text evidence="3">The sequence shown here is derived from an EMBL/GenBank/DDBJ whole genome shotgun (WGS) entry which is preliminary data.</text>
</comment>
<evidence type="ECO:0000313" key="3">
    <source>
        <dbReference type="EMBL" id="MDD9207623.1"/>
    </source>
</evidence>
<gene>
    <name evidence="3" type="ORF">PU560_14290</name>
</gene>
<dbReference type="EMBL" id="JARACI010001132">
    <property type="protein sequence ID" value="MDD9207623.1"/>
    <property type="molecule type" value="Genomic_DNA"/>
</dbReference>
<keyword evidence="2" id="KW-0812">Transmembrane</keyword>
<dbReference type="Proteomes" id="UP001165561">
    <property type="component" value="Unassembled WGS sequence"/>
</dbReference>
<feature type="compositionally biased region" description="Low complexity" evidence="1">
    <location>
        <begin position="249"/>
        <end position="260"/>
    </location>
</feature>
<evidence type="ECO:0000256" key="1">
    <source>
        <dbReference type="SAM" id="MobiDB-lite"/>
    </source>
</evidence>
<name>A0ABT5TZX5_9MICO</name>
<feature type="region of interest" description="Disordered" evidence="1">
    <location>
        <begin position="224"/>
        <end position="266"/>
    </location>
</feature>
<keyword evidence="2" id="KW-0472">Membrane</keyword>
<evidence type="ECO:0008006" key="5">
    <source>
        <dbReference type="Google" id="ProtNLM"/>
    </source>
</evidence>
<accession>A0ABT5TZX5</accession>
<sequence>MGATHGSTGDTRQDELRPMAERDAGRAVAGQDDVGARHQSDIGTATARRSRARWLRGTAVLLITGGLSLGSVGALAQLTAVPDDRPGYLQLTAEPYPTGVTELAPGQSVSWHLQARLEDADGSTLGLELRGTGALVEHLHGMEVAVESCPSAFVGEGCPGGGSTVVPRARLAEVAGAPTGPTWWLPDLVPAEPQHLRVELGLPGEGGADATLQELAGAVTVGLHASGSDPATETPGAPETPQPPDAPDEPATASPGAPASPGGGLPPTGAAVTGLLLTAAGLLLLGATLRRAAGVRAPR</sequence>
<feature type="compositionally biased region" description="Polar residues" evidence="1">
    <location>
        <begin position="1"/>
        <end position="10"/>
    </location>
</feature>
<organism evidence="3 4">
    <name type="scientific">Georgenia halotolerans</name>
    <dbReference type="NCBI Taxonomy" id="3028317"/>
    <lineage>
        <taxon>Bacteria</taxon>
        <taxon>Bacillati</taxon>
        <taxon>Actinomycetota</taxon>
        <taxon>Actinomycetes</taxon>
        <taxon>Micrococcales</taxon>
        <taxon>Bogoriellaceae</taxon>
        <taxon>Georgenia</taxon>
    </lineage>
</organism>
<keyword evidence="4" id="KW-1185">Reference proteome</keyword>
<protein>
    <recommendedName>
        <fullName evidence="5">LPXTG cell wall anchor domain-containing protein</fullName>
    </recommendedName>
</protein>
<feature type="transmembrane region" description="Helical" evidence="2">
    <location>
        <begin position="270"/>
        <end position="289"/>
    </location>
</feature>